<keyword evidence="2" id="KW-1185">Reference proteome</keyword>
<evidence type="ECO:0000313" key="2">
    <source>
        <dbReference type="Proteomes" id="UP000272729"/>
    </source>
</evidence>
<dbReference type="AlphaFoldDB" id="A0A495X1M6"/>
<accession>A0A495X1M6</accession>
<name>A0A495X1M6_9PSEU</name>
<reference evidence="1 2" key="1">
    <citation type="submission" date="2018-10" db="EMBL/GenBank/DDBJ databases">
        <title>Sequencing the genomes of 1000 actinobacteria strains.</title>
        <authorList>
            <person name="Klenk H.-P."/>
        </authorList>
    </citation>
    <scope>NUCLEOTIDE SEQUENCE [LARGE SCALE GENOMIC DNA]</scope>
    <source>
        <strain evidence="1 2">DSM 43911</strain>
    </source>
</reference>
<dbReference type="EMBL" id="RBXR01000001">
    <property type="protein sequence ID" value="RKT67757.1"/>
    <property type="molecule type" value="Genomic_DNA"/>
</dbReference>
<evidence type="ECO:0008006" key="3">
    <source>
        <dbReference type="Google" id="ProtNLM"/>
    </source>
</evidence>
<proteinExistence type="predicted"/>
<dbReference type="OrthoDB" id="3692770at2"/>
<protein>
    <recommendedName>
        <fullName evidence="3">CdiI immunity protein domain-containing protein</fullName>
    </recommendedName>
</protein>
<evidence type="ECO:0000313" key="1">
    <source>
        <dbReference type="EMBL" id="RKT67757.1"/>
    </source>
</evidence>
<comment type="caution">
    <text evidence="1">The sequence shown here is derived from an EMBL/GenBank/DDBJ whole genome shotgun (WGS) entry which is preliminary data.</text>
</comment>
<organism evidence="1 2">
    <name type="scientific">Saccharothrix variisporea</name>
    <dbReference type="NCBI Taxonomy" id="543527"/>
    <lineage>
        <taxon>Bacteria</taxon>
        <taxon>Bacillati</taxon>
        <taxon>Actinomycetota</taxon>
        <taxon>Actinomycetes</taxon>
        <taxon>Pseudonocardiales</taxon>
        <taxon>Pseudonocardiaceae</taxon>
        <taxon>Saccharothrix</taxon>
    </lineage>
</organism>
<dbReference type="Proteomes" id="UP000272729">
    <property type="component" value="Unassembled WGS sequence"/>
</dbReference>
<sequence length="92" mass="10365">MTIEHRAELNAVVYGLFRAPSLDREVAASMVEAMIAREYFIDGPEAYEKAIAQALAQPDPVTAELEPPYGEAEVRAFLKLVHEELVRTKPWH</sequence>
<gene>
    <name evidence="1" type="ORF">DFJ66_0933</name>
</gene>
<dbReference type="RefSeq" id="WP_121218270.1">
    <property type="nucleotide sequence ID" value="NZ_JBIUBA010000062.1"/>
</dbReference>